<dbReference type="AlphaFoldDB" id="A0A6N7L5H6"/>
<dbReference type="InterPro" id="IPR027417">
    <property type="entry name" value="P-loop_NTPase"/>
</dbReference>
<evidence type="ECO:0008006" key="4">
    <source>
        <dbReference type="Google" id="ProtNLM"/>
    </source>
</evidence>
<name>A0A6N7L5H6_9ACTN</name>
<feature type="region of interest" description="Disordered" evidence="1">
    <location>
        <begin position="916"/>
        <end position="935"/>
    </location>
</feature>
<feature type="compositionally biased region" description="Basic and acidic residues" evidence="1">
    <location>
        <begin position="921"/>
        <end position="935"/>
    </location>
</feature>
<dbReference type="EMBL" id="WBOF01000009">
    <property type="protein sequence ID" value="MQS17988.1"/>
    <property type="molecule type" value="Genomic_DNA"/>
</dbReference>
<dbReference type="RefSeq" id="WP_153471972.1">
    <property type="nucleotide sequence ID" value="NZ_WBOF01000009.1"/>
</dbReference>
<evidence type="ECO:0000313" key="2">
    <source>
        <dbReference type="EMBL" id="MQS17988.1"/>
    </source>
</evidence>
<dbReference type="SUPFAM" id="SSF52540">
    <property type="entry name" value="P-loop containing nucleoside triphosphate hydrolases"/>
    <property type="match status" value="1"/>
</dbReference>
<comment type="caution">
    <text evidence="2">The sequence shown here is derived from an EMBL/GenBank/DDBJ whole genome shotgun (WGS) entry which is preliminary data.</text>
</comment>
<feature type="region of interest" description="Disordered" evidence="1">
    <location>
        <begin position="18"/>
        <end position="38"/>
    </location>
</feature>
<dbReference type="Proteomes" id="UP000450000">
    <property type="component" value="Unassembled WGS sequence"/>
</dbReference>
<dbReference type="OrthoDB" id="3298361at2"/>
<evidence type="ECO:0000313" key="3">
    <source>
        <dbReference type="Proteomes" id="UP000450000"/>
    </source>
</evidence>
<dbReference type="Gene3D" id="3.40.50.300">
    <property type="entry name" value="P-loop containing nucleotide triphosphate hydrolases"/>
    <property type="match status" value="1"/>
</dbReference>
<evidence type="ECO:0000256" key="1">
    <source>
        <dbReference type="SAM" id="MobiDB-lite"/>
    </source>
</evidence>
<organism evidence="2 3">
    <name type="scientific">Streptomyces kaniharaensis</name>
    <dbReference type="NCBI Taxonomy" id="212423"/>
    <lineage>
        <taxon>Bacteria</taxon>
        <taxon>Bacillati</taxon>
        <taxon>Actinomycetota</taxon>
        <taxon>Actinomycetes</taxon>
        <taxon>Kitasatosporales</taxon>
        <taxon>Streptomycetaceae</taxon>
        <taxon>Streptomyces</taxon>
    </lineage>
</organism>
<sequence>MAILAAARGVHSAVSGLAQVSPSAHPSGPATGTPAPAGNGTGNAIAGAIWSVIEWIGKVTHLTPLGVLLALGGIGWLISQMPKLPKRTAQQKATDEAIGKAGKATAACLGRFLTGRPISAKTAAAKKAGGASFWNNALPEPEPLSAPPAAMGAIALPGPATGPDFREVLADRLTDFQDWVATLPVPRLLVQLSDVGTIVAYYLAVAGRWLARGVRGVLMLPVALWRGVASYGRWAYVSVLTVRAAVPGVWALYEVAPGRTQAGLLVVGLGAVVGAATGPDGQGHWHAPRPSDDKVYGPALWAMLKAALHLAPEAQKEEWLTIPDRLEDEGAQVILALPEHFLGSPRERQGLDEIVNTRLPGDWVSEWRLMAGGHRAVWTARRAARELVGDEATYGPALWPILRDRLGLDEEADLMEDWLTIPADLSDRESIVRLVLPLHFVGGELDRTDLTTLINLKLPGDWVAKWSIKAGQQDGDHWVEWTHRPPAPPKPACPDFLDFYDPRIQEAIFGCAPGEVVIGMDAFGDIVKKVLGGDTAHWVLSIGTGGGKSNLIQFIIAQLVYQGWTVFGIDPKRNSIACYSGLPGFYLRNDPSSAGVRDMRKMFGWFKEIAEARQYVQLRDPNVKFPGMVFVLEEAGEFSDLSKSWWDRNKPKGARVGDPFWAELASTLRTARSVNGHVLGVFQDLRDDKTGNQGISVLFPEIIMGKYKDKQWERIIGGRMMDIAGNDQAGRILVNVNGERVWVQVPSCNPPEESPARFMAWAQEARRRRPWAWEESYLYGTEPAVSEQEVPALLKGTSHDPAVNPTPRVLLDKIPAQGHDMAKDDARPDSPRDARPDAPHDALAGWDLGPELRDAVTRILDRQGVAAQAPADPQHEAQDAPQAPAEPEEERLSIAEIARRFKALEIPISEANIRQHKTRHKEAFPKGQKDAKGKETFLASEIRTYFEGVEERKRARAGE</sequence>
<feature type="compositionally biased region" description="Basic and acidic residues" evidence="1">
    <location>
        <begin position="820"/>
        <end position="840"/>
    </location>
</feature>
<accession>A0A6N7L5H6</accession>
<feature type="region of interest" description="Disordered" evidence="1">
    <location>
        <begin position="819"/>
        <end position="846"/>
    </location>
</feature>
<proteinExistence type="predicted"/>
<feature type="compositionally biased region" description="Low complexity" evidence="1">
    <location>
        <begin position="28"/>
        <end position="38"/>
    </location>
</feature>
<protein>
    <recommendedName>
        <fullName evidence="4">FtsK domain-containing protein</fullName>
    </recommendedName>
</protein>
<feature type="region of interest" description="Disordered" evidence="1">
    <location>
        <begin position="864"/>
        <end position="890"/>
    </location>
</feature>
<keyword evidence="3" id="KW-1185">Reference proteome</keyword>
<gene>
    <name evidence="2" type="ORF">F7Q99_38825</name>
</gene>
<reference evidence="2 3" key="1">
    <citation type="submission" date="2019-09" db="EMBL/GenBank/DDBJ databases">
        <title>Genome Sequences of Streptomyces kaniharaensis ATCC 21070.</title>
        <authorList>
            <person name="Zhu W."/>
            <person name="De Crecy-Lagard V."/>
            <person name="Richards N.G."/>
        </authorList>
    </citation>
    <scope>NUCLEOTIDE SEQUENCE [LARGE SCALE GENOMIC DNA]</scope>
    <source>
        <strain evidence="2 3">SF-557</strain>
    </source>
</reference>